<dbReference type="AlphaFoldDB" id="A0A934N881"/>
<sequence length="206" mass="22084">MPGLVESLVGGDESRALAIVEESLRRTRSRMAVFADLIQPAQYEIGELWYSGRIGVAVEHRATAIVESIVAALAPTPSSRPVPRGSSCVLAAVGDEQHVLGLRVLQLALEDDGWSVEQLGGRTPVDDLLAFVAQRRTALVGLSASYLPSIRAIRQSVEQVKARRIPVLVGGAAFNRVPGLWRRVGADGHGVDARVSVVLARRLVAR</sequence>
<dbReference type="GO" id="GO:0046653">
    <property type="term" value="P:tetrahydrofolate metabolic process"/>
    <property type="evidence" value="ECO:0007669"/>
    <property type="project" value="TreeGrafter"/>
</dbReference>
<dbReference type="GO" id="GO:0008705">
    <property type="term" value="F:methionine synthase activity"/>
    <property type="evidence" value="ECO:0007669"/>
    <property type="project" value="TreeGrafter"/>
</dbReference>
<dbReference type="SUPFAM" id="SSF52242">
    <property type="entry name" value="Cobalamin (vitamin B12)-binding domain"/>
    <property type="match status" value="1"/>
</dbReference>
<dbReference type="InterPro" id="IPR050554">
    <property type="entry name" value="Met_Synthase/Corrinoid"/>
</dbReference>
<name>A0A934N881_9BACT</name>
<proteinExistence type="predicted"/>
<gene>
    <name evidence="4" type="ORF">JF922_14575</name>
</gene>
<keyword evidence="1" id="KW-0479">Metal-binding</keyword>
<evidence type="ECO:0000256" key="1">
    <source>
        <dbReference type="ARBA" id="ARBA00022723"/>
    </source>
</evidence>
<evidence type="ECO:0000313" key="5">
    <source>
        <dbReference type="Proteomes" id="UP000612893"/>
    </source>
</evidence>
<keyword evidence="2" id="KW-0170">Cobalt</keyword>
<reference evidence="4" key="1">
    <citation type="submission" date="2020-10" db="EMBL/GenBank/DDBJ databases">
        <title>Ca. Dormibacterota MAGs.</title>
        <authorList>
            <person name="Montgomery K."/>
        </authorList>
    </citation>
    <scope>NUCLEOTIDE SEQUENCE [LARGE SCALE GENOMIC DNA]</scope>
    <source>
        <strain evidence="4">SC8812_S17_10</strain>
    </source>
</reference>
<keyword evidence="5" id="KW-1185">Reference proteome</keyword>
<evidence type="ECO:0000259" key="3">
    <source>
        <dbReference type="PROSITE" id="PS51332"/>
    </source>
</evidence>
<dbReference type="GO" id="GO:0050667">
    <property type="term" value="P:homocysteine metabolic process"/>
    <property type="evidence" value="ECO:0007669"/>
    <property type="project" value="TreeGrafter"/>
</dbReference>
<organism evidence="4 5">
    <name type="scientific">Candidatus Nephthysia bennettiae</name>
    <dbReference type="NCBI Taxonomy" id="3127016"/>
    <lineage>
        <taxon>Bacteria</taxon>
        <taxon>Bacillati</taxon>
        <taxon>Candidatus Dormiibacterota</taxon>
        <taxon>Candidatus Dormibacteria</taxon>
        <taxon>Candidatus Dormibacterales</taxon>
        <taxon>Candidatus Dormibacteraceae</taxon>
        <taxon>Candidatus Nephthysia</taxon>
    </lineage>
</organism>
<protein>
    <submittedName>
        <fullName evidence="4">Cobalamin-dependent protein</fullName>
    </submittedName>
</protein>
<dbReference type="EMBL" id="JAEKNR010000146">
    <property type="protein sequence ID" value="MBJ7599286.1"/>
    <property type="molecule type" value="Genomic_DNA"/>
</dbReference>
<dbReference type="PANTHER" id="PTHR45833:SF1">
    <property type="entry name" value="METHIONINE SYNTHASE"/>
    <property type="match status" value="1"/>
</dbReference>
<dbReference type="InterPro" id="IPR036724">
    <property type="entry name" value="Cobalamin-bd_sf"/>
</dbReference>
<dbReference type="InterPro" id="IPR036594">
    <property type="entry name" value="Meth_synthase_dom"/>
</dbReference>
<dbReference type="Proteomes" id="UP000612893">
    <property type="component" value="Unassembled WGS sequence"/>
</dbReference>
<dbReference type="Gene3D" id="1.10.1240.10">
    <property type="entry name" value="Methionine synthase domain"/>
    <property type="match status" value="1"/>
</dbReference>
<dbReference type="Pfam" id="PF02607">
    <property type="entry name" value="B12-binding_2"/>
    <property type="match status" value="1"/>
</dbReference>
<evidence type="ECO:0000313" key="4">
    <source>
        <dbReference type="EMBL" id="MBJ7599286.1"/>
    </source>
</evidence>
<accession>A0A934N881</accession>
<dbReference type="InterPro" id="IPR003759">
    <property type="entry name" value="Cbl-bd_cap"/>
</dbReference>
<dbReference type="PROSITE" id="PS51332">
    <property type="entry name" value="B12_BINDING"/>
    <property type="match status" value="1"/>
</dbReference>
<comment type="caution">
    <text evidence="4">The sequence shown here is derived from an EMBL/GenBank/DDBJ whole genome shotgun (WGS) entry which is preliminary data.</text>
</comment>
<dbReference type="GO" id="GO:0005829">
    <property type="term" value="C:cytosol"/>
    <property type="evidence" value="ECO:0007669"/>
    <property type="project" value="TreeGrafter"/>
</dbReference>
<dbReference type="Gene3D" id="3.40.50.280">
    <property type="entry name" value="Cobalamin-binding domain"/>
    <property type="match status" value="1"/>
</dbReference>
<dbReference type="GO" id="GO:0031419">
    <property type="term" value="F:cobalamin binding"/>
    <property type="evidence" value="ECO:0007669"/>
    <property type="project" value="InterPro"/>
</dbReference>
<dbReference type="GO" id="GO:0046872">
    <property type="term" value="F:metal ion binding"/>
    <property type="evidence" value="ECO:0007669"/>
    <property type="project" value="UniProtKB-KW"/>
</dbReference>
<dbReference type="Pfam" id="PF02310">
    <property type="entry name" value="B12-binding"/>
    <property type="match status" value="1"/>
</dbReference>
<dbReference type="PANTHER" id="PTHR45833">
    <property type="entry name" value="METHIONINE SYNTHASE"/>
    <property type="match status" value="1"/>
</dbReference>
<dbReference type="InterPro" id="IPR006158">
    <property type="entry name" value="Cobalamin-bd"/>
</dbReference>
<dbReference type="RefSeq" id="WP_338202782.1">
    <property type="nucleotide sequence ID" value="NZ_JAEKNR010000146.1"/>
</dbReference>
<feature type="domain" description="B12-binding" evidence="3">
    <location>
        <begin position="85"/>
        <end position="206"/>
    </location>
</feature>
<evidence type="ECO:0000256" key="2">
    <source>
        <dbReference type="ARBA" id="ARBA00023285"/>
    </source>
</evidence>
<dbReference type="CDD" id="cd02065">
    <property type="entry name" value="B12-binding_like"/>
    <property type="match status" value="1"/>
</dbReference>